<feature type="signal peptide" evidence="2">
    <location>
        <begin position="1"/>
        <end position="29"/>
    </location>
</feature>
<dbReference type="GO" id="GO:0005044">
    <property type="term" value="F:scavenger receptor activity"/>
    <property type="evidence" value="ECO:0007669"/>
    <property type="project" value="InterPro"/>
</dbReference>
<dbReference type="Gene3D" id="2.170.300.10">
    <property type="entry name" value="Tie2 ligand-binding domain superfamily"/>
    <property type="match status" value="1"/>
</dbReference>
<keyword evidence="4" id="KW-1185">Reference proteome</keyword>
<evidence type="ECO:0000256" key="2">
    <source>
        <dbReference type="SAM" id="SignalP"/>
    </source>
</evidence>
<feature type="chain" id="PRO_5035823788" evidence="2">
    <location>
        <begin position="30"/>
        <end position="122"/>
    </location>
</feature>
<comment type="caution">
    <text evidence="3">The sequence shown here is derived from an EMBL/GenBank/DDBJ whole genome shotgun (WGS) entry which is preliminary data.</text>
</comment>
<dbReference type="PANTHER" id="PTHR24043">
    <property type="entry name" value="SCAVENGER RECEPTOR CLASS F"/>
    <property type="match status" value="1"/>
</dbReference>
<evidence type="ECO:0000256" key="1">
    <source>
        <dbReference type="ARBA" id="ARBA00022536"/>
    </source>
</evidence>
<accession>A0A8S3Z936</accession>
<reference evidence="3" key="1">
    <citation type="submission" date="2021-04" db="EMBL/GenBank/DDBJ databases">
        <authorList>
            <consortium name="Molecular Ecology Group"/>
        </authorList>
    </citation>
    <scope>NUCLEOTIDE SEQUENCE</scope>
</reference>
<dbReference type="OrthoDB" id="6148009at2759"/>
<organism evidence="3 4">
    <name type="scientific">Candidula unifasciata</name>
    <dbReference type="NCBI Taxonomy" id="100452"/>
    <lineage>
        <taxon>Eukaryota</taxon>
        <taxon>Metazoa</taxon>
        <taxon>Spiralia</taxon>
        <taxon>Lophotrochozoa</taxon>
        <taxon>Mollusca</taxon>
        <taxon>Gastropoda</taxon>
        <taxon>Heterobranchia</taxon>
        <taxon>Euthyneura</taxon>
        <taxon>Panpulmonata</taxon>
        <taxon>Eupulmonata</taxon>
        <taxon>Stylommatophora</taxon>
        <taxon>Helicina</taxon>
        <taxon>Helicoidea</taxon>
        <taxon>Geomitridae</taxon>
        <taxon>Candidula</taxon>
    </lineage>
</organism>
<gene>
    <name evidence="3" type="ORF">CUNI_LOCUS11625</name>
</gene>
<feature type="non-terminal residue" evidence="3">
    <location>
        <position position="122"/>
    </location>
</feature>
<dbReference type="Proteomes" id="UP000678393">
    <property type="component" value="Unassembled WGS sequence"/>
</dbReference>
<feature type="non-terminal residue" evidence="3">
    <location>
        <position position="1"/>
    </location>
</feature>
<dbReference type="EMBL" id="CAJHNH020002236">
    <property type="protein sequence ID" value="CAG5126067.1"/>
    <property type="molecule type" value="Genomic_DNA"/>
</dbReference>
<sequence length="122" mass="13432">LTQQRREGVMSNVWVTVCIFISLACPSIAQCDYGYFGINCTSSCHCLNNDFCNQTDGRCSNWKCDRGYTGLPQCQEICPDMTFGLDCAFECHCPVNDNCSNVNGDCSSGRCHPDWGSAGCQK</sequence>
<dbReference type="InterPro" id="IPR042635">
    <property type="entry name" value="MEGF10/SREC1/2-like"/>
</dbReference>
<dbReference type="PANTHER" id="PTHR24043:SF8">
    <property type="entry name" value="EGF-LIKE DOMAIN-CONTAINING PROTEIN"/>
    <property type="match status" value="1"/>
</dbReference>
<keyword evidence="2" id="KW-0732">Signal</keyword>
<proteinExistence type="predicted"/>
<keyword evidence="1" id="KW-0245">EGF-like domain</keyword>
<evidence type="ECO:0000313" key="4">
    <source>
        <dbReference type="Proteomes" id="UP000678393"/>
    </source>
</evidence>
<protein>
    <submittedName>
        <fullName evidence="3">Uncharacterized protein</fullName>
    </submittedName>
</protein>
<dbReference type="AlphaFoldDB" id="A0A8S3Z936"/>
<name>A0A8S3Z936_9EUPU</name>
<evidence type="ECO:0000313" key="3">
    <source>
        <dbReference type="EMBL" id="CAG5126067.1"/>
    </source>
</evidence>